<dbReference type="RefSeq" id="WP_248480156.1">
    <property type="nucleotide sequence ID" value="NZ_JALPRF010000008.1"/>
</dbReference>
<organism evidence="3 4">
    <name type="scientific">Spirosoma liriopis</name>
    <dbReference type="NCBI Taxonomy" id="2937440"/>
    <lineage>
        <taxon>Bacteria</taxon>
        <taxon>Pseudomonadati</taxon>
        <taxon>Bacteroidota</taxon>
        <taxon>Cytophagia</taxon>
        <taxon>Cytophagales</taxon>
        <taxon>Cytophagaceae</taxon>
        <taxon>Spirosoma</taxon>
    </lineage>
</organism>
<dbReference type="Gene3D" id="2.60.120.1440">
    <property type="match status" value="1"/>
</dbReference>
<name>A0ABT0HTT4_9BACT</name>
<feature type="domain" description="Protein FecR C-terminal" evidence="2">
    <location>
        <begin position="283"/>
        <end position="351"/>
    </location>
</feature>
<dbReference type="PANTHER" id="PTHR30273:SF2">
    <property type="entry name" value="PROTEIN FECR"/>
    <property type="match status" value="1"/>
</dbReference>
<reference evidence="3 4" key="1">
    <citation type="submission" date="2022-04" db="EMBL/GenBank/DDBJ databases">
        <title>Spirosoma sp. strain RP8 genome sequencing and assembly.</title>
        <authorList>
            <person name="Jung Y."/>
        </authorList>
    </citation>
    <scope>NUCLEOTIDE SEQUENCE [LARGE SCALE GENOMIC DNA]</scope>
    <source>
        <strain evidence="3 4">RP8</strain>
    </source>
</reference>
<dbReference type="PIRSF" id="PIRSF018266">
    <property type="entry name" value="FecR"/>
    <property type="match status" value="1"/>
</dbReference>
<gene>
    <name evidence="3" type="ORF">M0L20_26200</name>
</gene>
<evidence type="ECO:0000259" key="1">
    <source>
        <dbReference type="Pfam" id="PF04773"/>
    </source>
</evidence>
<sequence length="357" mass="40227">MQSLPSDPTTVDDFLENDAFRMWIREQRSEDRVYWQHWLSQHPEKRDLYEQAVATMLVLQGKKIALSDQHVHEARKKILGQLVPPTAQVKPLLTWHWGRWAAAAAVVIAIIWWQTGNSGIGSVMGIEKQAEPLAEKSSWQIVKNTTGLPLVVLLPDNSSVLLSSGSQLRYAKQGKQTVREVYLQGEGFFEVTKNPAKPFVVYTANLTTKVLGTSFQVRAFEKEKGTYVKVKTGKVSVTPVESPDQTVLLTKNEQLSLETKTDKLVKQDIIPAKENSPGIINQEFTFEFAPVADIFAQLESSYNMPIRYDRHVLAKCTFTGQLNDAPFLEKIRLICLTIESTFEVVDGQVFIHSNGCH</sequence>
<dbReference type="Pfam" id="PF16344">
    <property type="entry name" value="FecR_C"/>
    <property type="match status" value="1"/>
</dbReference>
<evidence type="ECO:0000313" key="4">
    <source>
        <dbReference type="Proteomes" id="UP001202180"/>
    </source>
</evidence>
<dbReference type="InterPro" id="IPR032508">
    <property type="entry name" value="FecR_C"/>
</dbReference>
<dbReference type="Proteomes" id="UP001202180">
    <property type="component" value="Unassembled WGS sequence"/>
</dbReference>
<accession>A0ABT0HTT4</accession>
<keyword evidence="4" id="KW-1185">Reference proteome</keyword>
<dbReference type="PANTHER" id="PTHR30273">
    <property type="entry name" value="PERIPLASMIC SIGNAL SENSOR AND SIGMA FACTOR ACTIVATOR FECR-RELATED"/>
    <property type="match status" value="1"/>
</dbReference>
<comment type="caution">
    <text evidence="3">The sequence shown here is derived from an EMBL/GenBank/DDBJ whole genome shotgun (WGS) entry which is preliminary data.</text>
</comment>
<evidence type="ECO:0000259" key="2">
    <source>
        <dbReference type="Pfam" id="PF16344"/>
    </source>
</evidence>
<feature type="domain" description="FecR protein" evidence="1">
    <location>
        <begin position="151"/>
        <end position="235"/>
    </location>
</feature>
<dbReference type="InterPro" id="IPR006860">
    <property type="entry name" value="FecR"/>
</dbReference>
<evidence type="ECO:0000313" key="3">
    <source>
        <dbReference type="EMBL" id="MCK8495385.1"/>
    </source>
</evidence>
<dbReference type="Pfam" id="PF04773">
    <property type="entry name" value="FecR"/>
    <property type="match status" value="1"/>
</dbReference>
<dbReference type="EMBL" id="JALPRF010000008">
    <property type="protein sequence ID" value="MCK8495385.1"/>
    <property type="molecule type" value="Genomic_DNA"/>
</dbReference>
<dbReference type="InterPro" id="IPR012373">
    <property type="entry name" value="Ferrdict_sens_TM"/>
</dbReference>
<proteinExistence type="predicted"/>
<protein>
    <submittedName>
        <fullName evidence="3">FecR family protein</fullName>
    </submittedName>
</protein>
<dbReference type="Gene3D" id="3.55.50.30">
    <property type="match status" value="1"/>
</dbReference>